<sequence>MALASFLRECKGERNRPPEPPRIYARDIPPDAKLTFVDFVPSVTHRDKKDKIFYHPFRILLEVANKWLQHNYDWEVVNCESVTLLFRHNACSHVSQWDLMPNVAASQVMGQEAAIKALRYTL</sequence>
<organism evidence="1">
    <name type="scientific">Medioppia subpectinata</name>
    <dbReference type="NCBI Taxonomy" id="1979941"/>
    <lineage>
        <taxon>Eukaryota</taxon>
        <taxon>Metazoa</taxon>
        <taxon>Ecdysozoa</taxon>
        <taxon>Arthropoda</taxon>
        <taxon>Chelicerata</taxon>
        <taxon>Arachnida</taxon>
        <taxon>Acari</taxon>
        <taxon>Acariformes</taxon>
        <taxon>Sarcoptiformes</taxon>
        <taxon>Oribatida</taxon>
        <taxon>Brachypylina</taxon>
        <taxon>Oppioidea</taxon>
        <taxon>Oppiidae</taxon>
        <taxon>Medioppia</taxon>
    </lineage>
</organism>
<dbReference type="AlphaFoldDB" id="A0A7R9L8W4"/>
<evidence type="ECO:0000313" key="2">
    <source>
        <dbReference type="Proteomes" id="UP000759131"/>
    </source>
</evidence>
<protein>
    <submittedName>
        <fullName evidence="1">Uncharacterized protein</fullName>
    </submittedName>
</protein>
<proteinExistence type="predicted"/>
<name>A0A7R9L8W4_9ACAR</name>
<gene>
    <name evidence="1" type="ORF">OSB1V03_LOCUS16902</name>
</gene>
<accession>A0A7R9L8W4</accession>
<dbReference type="Proteomes" id="UP000759131">
    <property type="component" value="Unassembled WGS sequence"/>
</dbReference>
<dbReference type="EMBL" id="OC874069">
    <property type="protein sequence ID" value="CAD7637238.1"/>
    <property type="molecule type" value="Genomic_DNA"/>
</dbReference>
<keyword evidence="2" id="KW-1185">Reference proteome</keyword>
<evidence type="ECO:0000313" key="1">
    <source>
        <dbReference type="EMBL" id="CAD7637238.1"/>
    </source>
</evidence>
<dbReference type="OrthoDB" id="9992480at2759"/>
<feature type="non-terminal residue" evidence="1">
    <location>
        <position position="1"/>
    </location>
</feature>
<dbReference type="EMBL" id="CAJPIZ010019494">
    <property type="protein sequence ID" value="CAG2116947.1"/>
    <property type="molecule type" value="Genomic_DNA"/>
</dbReference>
<reference evidence="1" key="1">
    <citation type="submission" date="2020-11" db="EMBL/GenBank/DDBJ databases">
        <authorList>
            <person name="Tran Van P."/>
        </authorList>
    </citation>
    <scope>NUCLEOTIDE SEQUENCE</scope>
</reference>